<evidence type="ECO:0008006" key="4">
    <source>
        <dbReference type="Google" id="ProtNLM"/>
    </source>
</evidence>
<dbReference type="Proteomes" id="UP001501427">
    <property type="component" value="Unassembled WGS sequence"/>
</dbReference>
<reference evidence="2 3" key="1">
    <citation type="journal article" date="2019" name="Int. J. Syst. Evol. Microbiol.">
        <title>The Global Catalogue of Microorganisms (GCM) 10K type strain sequencing project: providing services to taxonomists for standard genome sequencing and annotation.</title>
        <authorList>
            <consortium name="The Broad Institute Genomics Platform"/>
            <consortium name="The Broad Institute Genome Sequencing Center for Infectious Disease"/>
            <person name="Wu L."/>
            <person name="Ma J."/>
        </authorList>
    </citation>
    <scope>NUCLEOTIDE SEQUENCE [LARGE SCALE GENOMIC DNA]</scope>
    <source>
        <strain evidence="2 3">JCM 10667</strain>
    </source>
</reference>
<feature type="region of interest" description="Disordered" evidence="1">
    <location>
        <begin position="499"/>
        <end position="528"/>
    </location>
</feature>
<feature type="region of interest" description="Disordered" evidence="1">
    <location>
        <begin position="682"/>
        <end position="713"/>
    </location>
</feature>
<sequence>MAAARPGGIMGRVKIRLAWGVVASGLAAWADRPSGPVRLPCGADARPGEPVALGPEDAAEADAARAVAELARLVRAGGAVAAGAGVDLGAGFRSARLDGARGDQRDAVLAALRVLGLRGAGRLGDRAGFLVALFGPAVTRRVGAAAARAVEEERWAALRLAVAASDVLGPEQLERILAVDAPRDVDAVPGDLPSVLAQHLRRVLEPLPRPRRLDLLLDLWARVLDHHAGLARRRRRLATQSSRDRVAALRERRRHHDDERVLVRLRTALGGMAEISLADAARWTPGADYWRERLDWILRDALGATALLRTAAAVGDHGPHDGLARSAALISAAAAQVDDAVAAHAARRVPGRTGIPARPAAHVRDLHRKLSGDAPRDAGFAAYVRPRLTSARAYGLVVIEDLARIMDEMIGTQDEPLRTWAAAGLRDWRDATGYRRAPHEWAGIPPWSGPLLDGAEPLYARLAAGRDPADAELVGDLLWYADLVDALAELHGHDRARGVPGTGAPWLDHDPEPDAEPPPAPRTDSVTGAVSGAGQLTALGGVPPRGAKTWAELVGGLLAGTAIAEALTGGFAVPPVLLARDGEAVPGAGVRVKVARGARDLAEWSDYMGNCIADPYYLEYGAKGRIAFMGLYDAHGMLVVNAELAPLRPASRGWRVNEIAARFNADPDQELARRFRDWVAAIPGPGGEGPAPPDELPPARPARRRPAPRVVEDAGPPLRTLARRALDDLAPGTLDAYAAVAATPPDAAPVRLRRLGAAQLAAAVRRALDTGTADLTGLWEATGRRPLATALDALDPALRDRFDQLRLLLGEPPLPGQLRRLVRLPVLADAYTLDLAGRRTRRAIGRLARADDPVIARALARRATEPLLCALIVAVNCDAPGTEMAPLTAPRGIRVPGYPATDLENEDGPWRRALPAARELGADTAVFWDEVAAHGLRVPASWLASGGWPALWSRAHTHRH</sequence>
<name>A0ABN1EE56_9ACTN</name>
<feature type="compositionally biased region" description="Pro residues" evidence="1">
    <location>
        <begin position="690"/>
        <end position="700"/>
    </location>
</feature>
<proteinExistence type="predicted"/>
<accession>A0ABN1EE56</accession>
<gene>
    <name evidence="2" type="ORF">GCM10009546_28670</name>
</gene>
<comment type="caution">
    <text evidence="2">The sequence shown here is derived from an EMBL/GenBank/DDBJ whole genome shotgun (WGS) entry which is preliminary data.</text>
</comment>
<keyword evidence="3" id="KW-1185">Reference proteome</keyword>
<organism evidence="2 3">
    <name type="scientific">Actinomadura livida</name>
    <dbReference type="NCBI Taxonomy" id="79909"/>
    <lineage>
        <taxon>Bacteria</taxon>
        <taxon>Bacillati</taxon>
        <taxon>Actinomycetota</taxon>
        <taxon>Actinomycetes</taxon>
        <taxon>Streptosporangiales</taxon>
        <taxon>Thermomonosporaceae</taxon>
        <taxon>Actinomadura</taxon>
    </lineage>
</organism>
<protein>
    <recommendedName>
        <fullName evidence="4">Secreted protein</fullName>
    </recommendedName>
</protein>
<evidence type="ECO:0000313" key="3">
    <source>
        <dbReference type="Proteomes" id="UP001501427"/>
    </source>
</evidence>
<evidence type="ECO:0000256" key="1">
    <source>
        <dbReference type="SAM" id="MobiDB-lite"/>
    </source>
</evidence>
<evidence type="ECO:0000313" key="2">
    <source>
        <dbReference type="EMBL" id="GAA0564745.1"/>
    </source>
</evidence>
<dbReference type="EMBL" id="BAAAHD010000025">
    <property type="protein sequence ID" value="GAA0564745.1"/>
    <property type="molecule type" value="Genomic_DNA"/>
</dbReference>